<evidence type="ECO:0000256" key="4">
    <source>
        <dbReference type="ARBA" id="ARBA00023136"/>
    </source>
</evidence>
<keyword evidence="7" id="KW-0732">Signal</keyword>
<dbReference type="GO" id="GO:0016020">
    <property type="term" value="C:membrane"/>
    <property type="evidence" value="ECO:0007669"/>
    <property type="project" value="UniProtKB-SubCell"/>
</dbReference>
<keyword evidence="9" id="KW-1185">Reference proteome</keyword>
<name>A0A2G5UW02_9PELO</name>
<feature type="transmembrane region" description="Helical" evidence="6">
    <location>
        <begin position="1908"/>
        <end position="1930"/>
    </location>
</feature>
<evidence type="ECO:0000313" key="8">
    <source>
        <dbReference type="EMBL" id="PIC43690.1"/>
    </source>
</evidence>
<dbReference type="PANTHER" id="PTHR35193:SF7">
    <property type="entry name" value="PERMEABILITY-DETERMINING TRANSCRIPTION FACTOR"/>
    <property type="match status" value="1"/>
</dbReference>
<feature type="transmembrane region" description="Helical" evidence="6">
    <location>
        <begin position="2136"/>
        <end position="2156"/>
    </location>
</feature>
<evidence type="ECO:0000256" key="2">
    <source>
        <dbReference type="ARBA" id="ARBA00022692"/>
    </source>
</evidence>
<reference evidence="9" key="1">
    <citation type="submission" date="2017-10" db="EMBL/GenBank/DDBJ databases">
        <title>Rapid genome shrinkage in a self-fertile nematode reveals novel sperm competition proteins.</title>
        <authorList>
            <person name="Yin D."/>
            <person name="Schwarz E.M."/>
            <person name="Thomas C.G."/>
            <person name="Felde R.L."/>
            <person name="Korf I.F."/>
            <person name="Cutter A.D."/>
            <person name="Schartner C.M."/>
            <person name="Ralston E.J."/>
            <person name="Meyer B.J."/>
            <person name="Haag E.S."/>
        </authorList>
    </citation>
    <scope>NUCLEOTIDE SEQUENCE [LARGE SCALE GENOMIC DNA]</scope>
    <source>
        <strain evidence="9">JU1422</strain>
    </source>
</reference>
<keyword evidence="4 6" id="KW-0472">Membrane</keyword>
<evidence type="ECO:0000256" key="7">
    <source>
        <dbReference type="SAM" id="SignalP"/>
    </source>
</evidence>
<evidence type="ECO:0000256" key="1">
    <source>
        <dbReference type="ARBA" id="ARBA00004370"/>
    </source>
</evidence>
<dbReference type="PANTHER" id="PTHR35193">
    <property type="entry name" value="MUCIN 13A, CELL SURFACE-ASSOCIATED-RELATED"/>
    <property type="match status" value="1"/>
</dbReference>
<comment type="subcellular location">
    <subcellularLocation>
        <location evidence="1">Membrane</location>
    </subcellularLocation>
</comment>
<dbReference type="Proteomes" id="UP000230233">
    <property type="component" value="Chromosome II"/>
</dbReference>
<proteinExistence type="predicted"/>
<feature type="region of interest" description="Disordered" evidence="5">
    <location>
        <begin position="1248"/>
        <end position="1280"/>
    </location>
</feature>
<dbReference type="OrthoDB" id="5870749at2759"/>
<gene>
    <name evidence="8" type="primary">Cni-mth-1</name>
    <name evidence="8" type="synonym">Cnig_chr_II.g4333</name>
    <name evidence="8" type="ORF">B9Z55_004333</name>
</gene>
<accession>A0A2G5UW02</accession>
<evidence type="ECO:0000256" key="6">
    <source>
        <dbReference type="SAM" id="Phobius"/>
    </source>
</evidence>
<feature type="transmembrane region" description="Helical" evidence="6">
    <location>
        <begin position="2253"/>
        <end position="2275"/>
    </location>
</feature>
<dbReference type="SMART" id="SM00303">
    <property type="entry name" value="GPS"/>
    <property type="match status" value="1"/>
</dbReference>
<dbReference type="EMBL" id="PDUG01000002">
    <property type="protein sequence ID" value="PIC43690.1"/>
    <property type="molecule type" value="Genomic_DNA"/>
</dbReference>
<sequence length="2308" mass="257478">MRGILCLFLLLLLVDFANSNAYKFTLTLKETDDVTKIEKFVDFSVDMTCGNDDCTYKITFSNFGFLKILVNDKECPSSQCRDTFYKRNTVNVTVFKTENLYVKIFDFEFVTQPNVVVLGCEMGLFNDKTCTTVSQNLMLPDEAEQCTDDVCICGNAASQNYCDDKTNKGYCTIGQISWWHDYNEISTTVTPGPPVIISTIIDNVTVTLQESLTNAGINDHKDIIVSAFLNCTEGVCQYKTTVTNYGPGYYDYTVGDNKCTSPTCSGSFLKGHRAPVILNRKNQNLEILAYQYTNGYPEVTVLGCGSGLILHDTCQRSLGNAYFDSQYYNDVVCSCQGAKMGCDDLTQIAVCIGGTLTWWTDTPGSTYPTSSSIATTTFPPQDPNVFHLTFFLSEFTYDGSPDYDKNVTLDVNMNCSAIECDYSVLIREYAQNYYTIYVNGEECPGSHCTSTFSKYHSIPVHLARVSEYLNLFDLEFQDTPNVKVLGCNYGMLEYGGCRSSQYYDDKIQKDDIFCVCQSSEMKCDQGVEPGFCSDGDPVWWKSGSISDISSSTSLATTSSGIWSTTFFIGFNETVPTGTQRVSIETTLECPDSSCTFKITVNEIDQDYFRVYQDHADCTTHSCAGTFFQTQSIHIYLRKADGSGVMDLFDLGFKEVVVLNCTDGWLDPGKCLLAKNGDDEMCSCQDTSYDCGSVQEYSSCLSGTPVWWTPNDQSSTSIGTTSLATSSPSPSTSTSSGIWSTKFFIGFFENTTTGIQRVSIETELECPDSSCNFKVTVNENAKNYFWIDQDTTECTDNPCTGTFSQTNSIHIYLYKAGGFMDLFDLRFKEVVVLNCTSGWLEPGKCLKAKHGDDEMCSCQDTSYDCGSVQEYSSCLSGPPEWWKPHYELSTDAWTTSPSSPSTSESTYTTTVIIKLSENQGPENQQISIQTTLRCQDDSCTYDIEVDNNAEDYFSVSLDDQNCYPSCHGSFYYTDTCRFYVYKGENQKMDLFDLKFKNVTILGCTNGWLEPGKCLKAKNGDDEMCSCQDADSACGIVSEYSECQSGTPLWWQPDHTTSTITTLSTTPSTPANQYVTVSASLSEDLTTDPYNFNIVTVIGVMNCTTSACQYGVTVDNQNPDYYLVLRNGEDCPTPCQGMIANGDLSVIITVHRQNQHLDFMEFQFQNAPKVLVMGCEAMGRDGGPDLISAEDNYQCLHIFETTSLGTNKYFDDVCLCKEGGDKCDNQTPVGKCTSGKVQWWHDDFSSTVPTTTVTTTPATTTVTSTPTTTTAPTTTVTTTPSTTTVPTTTVTTTTVATTTVPSDKFSFEISLTEGRNNRKNEMMVSSEMDCDSEKCDFWIKVDNRAQTWFKVYMGSEECQNQKCSGSIVPGASANVTIYRSAEFLDFFDFQYKKIVVLGCDNGLLDYGSCVRMTKAVSINGQEYIDEICSCRNHEMDCRNVKEGVCVNGVQTWWKDAPRTSTTSGTSSEATTVPTTTATTVPSLQDLANGGVDLSNVTQVLNDTEHYSKQGMALNHTQIFDITKILHNSANLPGISQENAIQILQNMDQCLNAHKEQVRRGQTREFRLLSVLRPMVMNTKDKIIQYLDGKNLGFNAKKVNCQSENHTDDGLIDYGRDIGFAVLNDTNRLSSTQHNSIIVPLGTVCQDSQEISHVFFTIFRGQKLFRGPQAYRSYGRKSEEGDDSNDEQSMNEFRQRWKRDAIQPNETEGVNQIPAPSRCVEQPSVPDVPVMSATLMIGGAQVHSFPKIVGVSRPPMAKLQFNTGKIPRPLHGQKIVTWFDESKQEWALEEKCKMESDENGIVSASCEHLTDFTVLIYGQLDAEQVCSWPLIIIGYSVNGASIFCLLLLIVIGLMFYIQTDTIRRILSYIRGQAQTSGDIINLSYYCIFLMFFVLSLFFMDQSSGGNEEDGTTRYCVVIAAMSYFSLISLIEAADRLPTACPRLPTTCRPLPDPLSTPCRPLSDLLSTASRPLVDCLSTSCRPLVNRLSTACRPLADRQPTTFRPLVDRLSTSSRPLVDRLSTACRRMPKLFEACRSLTTIADTWQRLSTACQPLVDRLPTACRTIVDRLLTACLRPADRLSTACRRMPKLSEACRSLATIADTWQRFAIMMSMLIGIRMICHFFSPKLRAFFKVMTSPPAALSIGVIIPFTLTLILALFEREFFERNDAFCWVRPDYIAYAVIVPVILPIINGVLCSTFAIYKMFFQAKRGLRDKETSHYDAEFWSKVLGLIIMQFAMGLPWGIEFILIGVAGSSAWNYVFVILLGTQGIDLFLIFLYRRQRLVNESRKWSAREEKMERKRRQLERSGEEG</sequence>
<keyword evidence="3 6" id="KW-1133">Transmembrane helix</keyword>
<feature type="transmembrane region" description="Helical" evidence="6">
    <location>
        <begin position="1825"/>
        <end position="1854"/>
    </location>
</feature>
<keyword evidence="2 6" id="KW-0812">Transmembrane</keyword>
<feature type="region of interest" description="Disordered" evidence="5">
    <location>
        <begin position="1671"/>
        <end position="1690"/>
    </location>
</feature>
<feature type="signal peptide" evidence="7">
    <location>
        <begin position="1"/>
        <end position="21"/>
    </location>
</feature>
<feature type="transmembrane region" description="Helical" evidence="6">
    <location>
        <begin position="1875"/>
        <end position="1896"/>
    </location>
</feature>
<feature type="transmembrane region" description="Helical" evidence="6">
    <location>
        <begin position="2221"/>
        <end position="2241"/>
    </location>
</feature>
<evidence type="ECO:0000313" key="9">
    <source>
        <dbReference type="Proteomes" id="UP000230233"/>
    </source>
</evidence>
<feature type="region of interest" description="Disordered" evidence="5">
    <location>
        <begin position="1698"/>
        <end position="1719"/>
    </location>
</feature>
<evidence type="ECO:0000256" key="5">
    <source>
        <dbReference type="SAM" id="MobiDB-lite"/>
    </source>
</evidence>
<feature type="transmembrane region" description="Helical" evidence="6">
    <location>
        <begin position="2176"/>
        <end position="2200"/>
    </location>
</feature>
<organism evidence="8 9">
    <name type="scientific">Caenorhabditis nigoni</name>
    <dbReference type="NCBI Taxonomy" id="1611254"/>
    <lineage>
        <taxon>Eukaryota</taxon>
        <taxon>Metazoa</taxon>
        <taxon>Ecdysozoa</taxon>
        <taxon>Nematoda</taxon>
        <taxon>Chromadorea</taxon>
        <taxon>Rhabditida</taxon>
        <taxon>Rhabditina</taxon>
        <taxon>Rhabditomorpha</taxon>
        <taxon>Rhabditoidea</taxon>
        <taxon>Rhabditidae</taxon>
        <taxon>Peloderinae</taxon>
        <taxon>Caenorhabditis</taxon>
    </lineage>
</organism>
<evidence type="ECO:0000256" key="3">
    <source>
        <dbReference type="ARBA" id="ARBA00022989"/>
    </source>
</evidence>
<protein>
    <submittedName>
        <fullName evidence="8">Uncharacterized protein</fullName>
    </submittedName>
</protein>
<dbReference type="InterPro" id="IPR000203">
    <property type="entry name" value="GPS"/>
</dbReference>
<comment type="caution">
    <text evidence="8">The sequence shown here is derived from an EMBL/GenBank/DDBJ whole genome shotgun (WGS) entry which is preliminary data.</text>
</comment>
<dbReference type="Gene3D" id="1.20.1070.10">
    <property type="entry name" value="Rhodopsin 7-helix transmembrane proteins"/>
    <property type="match status" value="1"/>
</dbReference>
<dbReference type="STRING" id="1611254.A0A2G5UW02"/>
<feature type="chain" id="PRO_5013768031" evidence="7">
    <location>
        <begin position="22"/>
        <end position="2308"/>
    </location>
</feature>